<dbReference type="SUPFAM" id="SSF90257">
    <property type="entry name" value="Myosin rod fragments"/>
    <property type="match status" value="1"/>
</dbReference>
<evidence type="ECO:0000256" key="8">
    <source>
        <dbReference type="SAM" id="Coils"/>
    </source>
</evidence>
<feature type="compositionally biased region" description="Basic and acidic residues" evidence="9">
    <location>
        <begin position="2021"/>
        <end position="2038"/>
    </location>
</feature>
<dbReference type="GO" id="GO:0007018">
    <property type="term" value="P:microtubule-based movement"/>
    <property type="evidence" value="ECO:0007669"/>
    <property type="project" value="InterPro"/>
</dbReference>
<keyword evidence="6" id="KW-0963">Cytoplasm</keyword>
<comment type="similarity">
    <text evidence="7">Belongs to the TRAFAC class myosin-kinesin ATPase superfamily. Kinesin family.</text>
</comment>
<feature type="compositionally biased region" description="Low complexity" evidence="9">
    <location>
        <begin position="675"/>
        <end position="691"/>
    </location>
</feature>
<dbReference type="GO" id="GO:0003777">
    <property type="term" value="F:microtubule motor activity"/>
    <property type="evidence" value="ECO:0007669"/>
    <property type="project" value="InterPro"/>
</dbReference>
<dbReference type="GO" id="GO:0005874">
    <property type="term" value="C:microtubule"/>
    <property type="evidence" value="ECO:0007669"/>
    <property type="project" value="TreeGrafter"/>
</dbReference>
<keyword evidence="4 8" id="KW-0175">Coiled coil</keyword>
<dbReference type="InterPro" id="IPR027417">
    <property type="entry name" value="P-loop_NTPase"/>
</dbReference>
<dbReference type="InterPro" id="IPR027640">
    <property type="entry name" value="Kinesin-like_fam"/>
</dbReference>
<evidence type="ECO:0000256" key="1">
    <source>
        <dbReference type="ARBA" id="ARBA00004245"/>
    </source>
</evidence>
<dbReference type="SUPFAM" id="SSF52540">
    <property type="entry name" value="P-loop containing nucleoside triphosphate hydrolases"/>
    <property type="match status" value="1"/>
</dbReference>
<reference evidence="11" key="1">
    <citation type="submission" date="2017-01" db="EMBL/GenBank/DDBJ databases">
        <title>A deep insight into the sialotranscriptome of adult male and female Cluex tarsalis mosquitoes.</title>
        <authorList>
            <person name="Ribeiro J.M."/>
            <person name="Moreira F."/>
            <person name="Bernard K.A."/>
            <person name="Calvo E."/>
        </authorList>
    </citation>
    <scope>NUCLEOTIDE SEQUENCE</scope>
    <source>
        <strain evidence="11">Kern County</strain>
        <tissue evidence="11">Salivary glands</tissue>
    </source>
</reference>
<sequence>MADNVTVSIKVRPLIRREKEGKLTPQWRIRENTIHNMDGTGEPFVFDNIFDETVSTRELFDRVCRPVLLASLNGINGTIFAYGQTSSGKTYTMMGDEHEPGVVPLAAREIFREIEQNKDRQFLIRVGYIEIYNEKIFDLLDRSNNANLKVFENSCGDVSVNYKEMITNCPEQVMQHLEEGNKVKRIGDTNMNERSSRSHTIFRITIESREIGRTQDNENDAVQISTLNLVDLAGSERADQTGATGSRLKEGAHINKSLLSLSCVIQKLSENAENQKFINYRDSKLTRILQASLGGNAVTSMICNITPAAFEESYSTLCFANRAKNIKNKPKVNEVLSEAAMMKRLEKEIKRLQEELRSEQSKNSKIKTLELQNAITMRANQIINSQTHLQFDKSRRRTWCPSTVSGIPKPIVYEQDSRLMPPPPPFARPIDCRTPSTNSEVDDLSPVIRPELLGQNFTKDLLARKVRSTTPSRQFLSAMSVDSASINPTFEFNNSDEFVPGELADFGDRSPQSIAREIHTPCALRPAGKRRSRRSSTGDSPANFIDYEKRCKELEQELRELQEFTNLEKNLDLADLKQQLSSREDLQNYQDQIDSLEDRCKDLEVELHQKREQVFDVERELIVARKERESAVKEAERCRNLQESIQVEFEVFQGRAKTREKELIESLQEARGDRSGSSGSTGGRSSAGEGSVESQQKQLDDTRKELKQLEVHNYKLQQQLEQCTRELEEAREGGRDRAEKLEKFRTVLDKDIGRKDSKRLFRAITSLRAILADEDLLLINTSDPDLLVDSLGDSSLNDSEERVTSSPQKVLLTNESGKTSVIYENNNSQIMDISIENGELKKKVKLLEDEFAALHLKYAEERERIKELEKQRDQEHGKVSRLSKSLQEREAELKKLTCEYDELSTQVMDDIQEMERYKDSTAALEKKLEEKNGEFTRLEQELKNATEVIQVLRSSEKEWTERLASLEEECSIAKQLEEELNREVEEARLKCRQADAARSEAEAKVAALQETVGQLEKEIEDYTITVQKHSLDIDSLQESVAEKEQLLRRESERFEELEREKEAQLSQLKISLETLREEKATLLEEQDLLQKQLESAREPDADQLEEIALLKQHIVSLQEERDRLTTEKEQDTNHYRIDTNGDDTENLEKESHPEKPLDPSQIEDLRRKCTELEALISTKEEELKAAKEHSNQLTKIEQELLATKEQKQQSDERADQLSVEMTDLKNEINTLLQARQSLEHEVSNLKGKIADVEASLADNESEKRKLVGKIQTLENEIEESSRFRDQLDQEVQGLRSSLSSLDQELKENGEKLERFEKQNDEYKRELSEKTETVDRLRQQLDENELAAERRVQQTQAELEEALEERVRKSTEELTTMVTQLELAAQRASSLENQIADLKLEMEQTELNRSAAERLREDVEQELTGAKEALDEAKVDRREKEIEIEDLKRECARLLQELADTKAELSEKSARLADGERVKIKLEEQLRSVRKELQAAGEVEVVKQTLAEELQKLREDYEVQLKAEKERYNELQQVKDQLEGEIQELTQKYEATLKTEQETVTELEQAKLEVEASIREREAKIHELKHSHEQALKTVKERAEKLSSAVEELEQVKLNLEDQIKDLTHQLETTLKTEQDRSEKLTSAVEELEQVKQQLKESINEREASVKAEKDRCNELQERIDQLEQTNLSLEVQANALRENHESSLSSEKRNLEEQLRSVQENHNSLQESHAALLETNQQLDREKVQLSAELINARSALVIVEKKLESVQQQLSDKYLELDDLKRKHGTKAAEVDTVKAEKDRITTEMDQKLKEFEVCRKELTHLSQNQLPSMQSTIQQLTVQKEELERKLLTSAEELSRRASEIHNLEELCAREKTSNERLAQQLEEAKLSPALQPDGRPSLGDGKVAQALRKENEDLLKQLNELQKMHLFKTKQLQDRIDELRHIEVEYGKLKDEMATMRHNSSFQEKETEIVELTQKINHYEQVYEETNTKHRSLQRQNDELRVRHQNLVMEMDDLRRIADKDRKSRRQSTHDDRRGVHFNTRDSASMTDPSSTDCSCLEMDAQIKNLKKQLTIKDCQINTQKKLASANPLKNDIVELRNLLKDRERDILTLQEEVRTLSLATADKRCNSCLRQQRMRALRSDKAVGTDHEDCAKEAADQQAEHEGLVKKLEEAQEELRKLNEKYQQMKRLCRIRNEKIQDLVGKENESSAANQGVQQEVSLLRRQLKETEERYSTMQRMYQSKCNGGVAKVERTVQTETRNDDMEMLRTKYEKYKSMSIALSEQVMELKRRVPSK</sequence>
<feature type="domain" description="Kinesin motor" evidence="10">
    <location>
        <begin position="4"/>
        <end position="326"/>
    </location>
</feature>
<dbReference type="PRINTS" id="PR00380">
    <property type="entry name" value="KINESINHEAVY"/>
</dbReference>
<dbReference type="PROSITE" id="PS50067">
    <property type="entry name" value="KINESIN_MOTOR_2"/>
    <property type="match status" value="1"/>
</dbReference>
<feature type="compositionally biased region" description="Polar residues" evidence="9">
    <location>
        <begin position="2044"/>
        <end position="2055"/>
    </location>
</feature>
<evidence type="ECO:0000256" key="2">
    <source>
        <dbReference type="ARBA" id="ARBA00022741"/>
    </source>
</evidence>
<dbReference type="Gene3D" id="3.40.850.10">
    <property type="entry name" value="Kinesin motor domain"/>
    <property type="match status" value="1"/>
</dbReference>
<feature type="binding site" evidence="7">
    <location>
        <begin position="83"/>
        <end position="90"/>
    </location>
    <ligand>
        <name>ATP</name>
        <dbReference type="ChEBI" id="CHEBI:30616"/>
    </ligand>
</feature>
<dbReference type="GO" id="GO:0005524">
    <property type="term" value="F:ATP binding"/>
    <property type="evidence" value="ECO:0007669"/>
    <property type="project" value="UniProtKB-UniRule"/>
</dbReference>
<name>A0A1Q3F441_CULTA</name>
<feature type="coiled-coil region" evidence="8">
    <location>
        <begin position="544"/>
        <end position="620"/>
    </location>
</feature>
<keyword evidence="3 7" id="KW-0067">ATP-binding</keyword>
<feature type="compositionally biased region" description="Basic and acidic residues" evidence="9">
    <location>
        <begin position="1146"/>
        <end position="1163"/>
    </location>
</feature>
<dbReference type="PANTHER" id="PTHR47968:SF75">
    <property type="entry name" value="CENTROMERE-ASSOCIATED PROTEIN E"/>
    <property type="match status" value="1"/>
</dbReference>
<dbReference type="PANTHER" id="PTHR47968">
    <property type="entry name" value="CENTROMERE PROTEIN E"/>
    <property type="match status" value="1"/>
</dbReference>
<organism evidence="11">
    <name type="scientific">Culex tarsalis</name>
    <name type="common">Encephalitis mosquito</name>
    <dbReference type="NCBI Taxonomy" id="7177"/>
    <lineage>
        <taxon>Eukaryota</taxon>
        <taxon>Metazoa</taxon>
        <taxon>Ecdysozoa</taxon>
        <taxon>Arthropoda</taxon>
        <taxon>Hexapoda</taxon>
        <taxon>Insecta</taxon>
        <taxon>Pterygota</taxon>
        <taxon>Neoptera</taxon>
        <taxon>Endopterygota</taxon>
        <taxon>Diptera</taxon>
        <taxon>Nematocera</taxon>
        <taxon>Culicoidea</taxon>
        <taxon>Culicidae</taxon>
        <taxon>Culicinae</taxon>
        <taxon>Culicini</taxon>
        <taxon>Culex</taxon>
        <taxon>Culex</taxon>
    </lineage>
</organism>
<evidence type="ECO:0000256" key="9">
    <source>
        <dbReference type="SAM" id="MobiDB-lite"/>
    </source>
</evidence>
<dbReference type="SMART" id="SM00129">
    <property type="entry name" value="KISc"/>
    <property type="match status" value="1"/>
</dbReference>
<keyword evidence="2 7" id="KW-0547">Nucleotide-binding</keyword>
<evidence type="ECO:0000256" key="5">
    <source>
        <dbReference type="ARBA" id="ARBA00023175"/>
    </source>
</evidence>
<dbReference type="InterPro" id="IPR019821">
    <property type="entry name" value="Kinesin_motor_CS"/>
</dbReference>
<dbReference type="InterPro" id="IPR036961">
    <property type="entry name" value="Kinesin_motor_dom_sf"/>
</dbReference>
<keyword evidence="6" id="KW-0206">Cytoskeleton</keyword>
<feature type="coiled-coil region" evidence="8">
    <location>
        <begin position="2155"/>
        <end position="2241"/>
    </location>
</feature>
<evidence type="ECO:0000256" key="4">
    <source>
        <dbReference type="ARBA" id="ARBA00023054"/>
    </source>
</evidence>
<evidence type="ECO:0000313" key="11">
    <source>
        <dbReference type="EMBL" id="JAV22332.1"/>
    </source>
</evidence>
<dbReference type="InterPro" id="IPR001752">
    <property type="entry name" value="Kinesin_motor_dom"/>
</dbReference>
<dbReference type="Pfam" id="PF00225">
    <property type="entry name" value="Kinesin"/>
    <property type="match status" value="1"/>
</dbReference>
<feature type="coiled-coil region" evidence="8">
    <location>
        <begin position="1965"/>
        <end position="2020"/>
    </location>
</feature>
<dbReference type="FunFam" id="3.40.850.10:FF:000177">
    <property type="entry name" value="Kinesin-like protein"/>
    <property type="match status" value="1"/>
</dbReference>
<dbReference type="GO" id="GO:0000278">
    <property type="term" value="P:mitotic cell cycle"/>
    <property type="evidence" value="ECO:0007669"/>
    <property type="project" value="TreeGrafter"/>
</dbReference>
<feature type="coiled-coil region" evidence="8">
    <location>
        <begin position="335"/>
        <end position="369"/>
    </location>
</feature>
<keyword evidence="5 7" id="KW-0505">Motor protein</keyword>
<dbReference type="SUPFAM" id="SSF57997">
    <property type="entry name" value="Tropomyosin"/>
    <property type="match status" value="1"/>
</dbReference>
<evidence type="ECO:0000259" key="10">
    <source>
        <dbReference type="PROSITE" id="PS50067"/>
    </source>
</evidence>
<feature type="region of interest" description="Disordered" evidence="9">
    <location>
        <begin position="2021"/>
        <end position="2055"/>
    </location>
</feature>
<dbReference type="Gene3D" id="1.10.287.1490">
    <property type="match status" value="2"/>
</dbReference>
<dbReference type="PROSITE" id="PS00411">
    <property type="entry name" value="KINESIN_MOTOR_1"/>
    <property type="match status" value="1"/>
</dbReference>
<dbReference type="GO" id="GO:0008017">
    <property type="term" value="F:microtubule binding"/>
    <property type="evidence" value="ECO:0007669"/>
    <property type="project" value="InterPro"/>
</dbReference>
<dbReference type="EMBL" id="GFDL01012713">
    <property type="protein sequence ID" value="JAV22332.1"/>
    <property type="molecule type" value="Transcribed_RNA"/>
</dbReference>
<accession>A0A1Q3F441</accession>
<evidence type="ECO:0000256" key="7">
    <source>
        <dbReference type="PROSITE-ProRule" id="PRU00283"/>
    </source>
</evidence>
<feature type="region of interest" description="Disordered" evidence="9">
    <location>
        <begin position="663"/>
        <end position="702"/>
    </location>
</feature>
<feature type="region of interest" description="Disordered" evidence="9">
    <location>
        <begin position="1698"/>
        <end position="1717"/>
    </location>
</feature>
<feature type="compositionally biased region" description="Basic and acidic residues" evidence="9">
    <location>
        <begin position="663"/>
        <end position="674"/>
    </location>
</feature>
<comment type="subcellular location">
    <subcellularLocation>
        <location evidence="1">Cytoplasm</location>
        <location evidence="1">Cytoskeleton</location>
    </subcellularLocation>
</comment>
<protein>
    <submittedName>
        <fullName evidence="11">Putative kinesin-like protein</fullName>
    </submittedName>
</protein>
<evidence type="ECO:0000256" key="6">
    <source>
        <dbReference type="ARBA" id="ARBA00023212"/>
    </source>
</evidence>
<feature type="compositionally biased region" description="Basic and acidic residues" evidence="9">
    <location>
        <begin position="1121"/>
        <end position="1139"/>
    </location>
</feature>
<feature type="region of interest" description="Disordered" evidence="9">
    <location>
        <begin position="1121"/>
        <end position="1163"/>
    </location>
</feature>
<evidence type="ECO:0000256" key="3">
    <source>
        <dbReference type="ARBA" id="ARBA00022840"/>
    </source>
</evidence>
<proteinExistence type="inferred from homology"/>
<feature type="compositionally biased region" description="Basic and acidic residues" evidence="9">
    <location>
        <begin position="1698"/>
        <end position="1715"/>
    </location>
</feature>